<dbReference type="Proteomes" id="UP001626550">
    <property type="component" value="Unassembled WGS sequence"/>
</dbReference>
<comment type="caution">
    <text evidence="1">The sequence shown here is derived from an EMBL/GenBank/DDBJ whole genome shotgun (WGS) entry which is preliminary data.</text>
</comment>
<dbReference type="AlphaFoldDB" id="A0ABD2Q2H6"/>
<name>A0ABD2Q2H6_9PLAT</name>
<organism evidence="1 2">
    <name type="scientific">Cichlidogyrus casuarinus</name>
    <dbReference type="NCBI Taxonomy" id="1844966"/>
    <lineage>
        <taxon>Eukaryota</taxon>
        <taxon>Metazoa</taxon>
        <taxon>Spiralia</taxon>
        <taxon>Lophotrochozoa</taxon>
        <taxon>Platyhelminthes</taxon>
        <taxon>Monogenea</taxon>
        <taxon>Monopisthocotylea</taxon>
        <taxon>Dactylogyridea</taxon>
        <taxon>Ancyrocephalidae</taxon>
        <taxon>Cichlidogyrus</taxon>
    </lineage>
</organism>
<keyword evidence="2" id="KW-1185">Reference proteome</keyword>
<gene>
    <name evidence="1" type="primary">DEDD2_2</name>
    <name evidence="1" type="ORF">Ciccas_007821</name>
</gene>
<reference evidence="1 2" key="1">
    <citation type="submission" date="2024-11" db="EMBL/GenBank/DDBJ databases">
        <title>Adaptive evolution of stress response genes in parasites aligns with host niche diversity.</title>
        <authorList>
            <person name="Hahn C."/>
            <person name="Resl P."/>
        </authorList>
    </citation>
    <scope>NUCLEOTIDE SEQUENCE [LARGE SCALE GENOMIC DNA]</scope>
    <source>
        <strain evidence="1">EGGRZ-B1_66</strain>
        <tissue evidence="1">Body</tissue>
    </source>
</reference>
<protein>
    <submittedName>
        <fullName evidence="1">Death effector domain containing 2</fullName>
    </submittedName>
</protein>
<dbReference type="EMBL" id="JBJKFK010001265">
    <property type="protein sequence ID" value="KAL3313573.1"/>
    <property type="molecule type" value="Genomic_DNA"/>
</dbReference>
<sequence>MSASENKPRYVRNWKCQISVGELYRWILAKLSDKDIKRALHKYRDLMPRQSDWNRKLTQATNIPEIGFRYLYRCGQIDESNHRTMQKMLKYIDRQDVLPYFDTILYNTNHANCSLDDLKANVLDKVEEFLKYSTCLSEEEVHPDPPYEIHQCQPLKTRRVTRSHSKRKMDEFEHLHCLTSSKRVKFSAEPGSSSSNLAQCFKSASSVCGQVRSSIMAAGIAGPAVHSHLASSILSMLDALRVSSNSPIDLTSNLPDQSETLSPAALLATLPHLLAFTDLIPAPFLRLIMTAARNSPRIDAFFLSPHLNNSTPSNSSQGQPQQQFRMLQPPNNAAQNGQEAAPQANGHHRFLNLGVQNTRGLASPVSGGVGITSSASDSCLLYYCRIRMRIRLDLGSTPDLRVSFFSIWII</sequence>
<proteinExistence type="predicted"/>
<evidence type="ECO:0000313" key="1">
    <source>
        <dbReference type="EMBL" id="KAL3313573.1"/>
    </source>
</evidence>
<accession>A0ABD2Q2H6</accession>
<evidence type="ECO:0000313" key="2">
    <source>
        <dbReference type="Proteomes" id="UP001626550"/>
    </source>
</evidence>